<sequence>MRPSNIHVAKTVCLWAIWLLPCLVDGAAKGNVLLFFVDDGGFMQSSYNNTVCKTPNLDKLASQSVIFRNGYTSVSSCSPSRSVLLTGLPQHQNGMYGLKHSVHHFQSFDNVHSLPVILSQHNIRTGLIGKKHLGPESVYTFDYERSENQYNQDQIGRNITFMKQFVREFLSQKDDRPFFLYIAFYDTHRGNGSNQSYFGPFMNNWGNGQPGMGVIQDWKPETYDPASVVVPYFLPDTPATRQDIAAMYTSFNRMDQGVGLFLQELKDAGHLEDTLILFTADNGIPFPNAKTNLYEPGMGEPMMMSSPFHKDNWGKFSHALASTMDFAPTILDWFNISYPQYMLNGGRVSLTGRSLLPLAADPAASGFTHVFSSHNFHEVTMAYPMRVIVNQQYRLIHNINHGAPYPLATDLYNSWTFQDILNRTKSGQPTHWFKGLRQYYYRDEWELFDLENDPQELKNRAYDSGYSQVFKQLNQTLAQWLQATGDPWRCMPHSVLFDDQCYPMYNEI</sequence>
<dbReference type="GO" id="GO:0016250">
    <property type="term" value="F:N-sulfoglucosamine sulfohydrolase activity"/>
    <property type="evidence" value="ECO:0007669"/>
    <property type="project" value="TreeGrafter"/>
</dbReference>
<feature type="signal peptide" evidence="6">
    <location>
        <begin position="1"/>
        <end position="28"/>
    </location>
</feature>
<evidence type="ECO:0000256" key="5">
    <source>
        <dbReference type="ARBA" id="ARBA00023180"/>
    </source>
</evidence>
<dbReference type="GO" id="GO:0030200">
    <property type="term" value="P:heparan sulfate proteoglycan catabolic process"/>
    <property type="evidence" value="ECO:0007669"/>
    <property type="project" value="TreeGrafter"/>
</dbReference>
<evidence type="ECO:0000256" key="3">
    <source>
        <dbReference type="ARBA" id="ARBA00022729"/>
    </source>
</evidence>
<evidence type="ECO:0000313" key="10">
    <source>
        <dbReference type="Proteomes" id="UP000678393"/>
    </source>
</evidence>
<evidence type="ECO:0000259" key="8">
    <source>
        <dbReference type="Pfam" id="PF16347"/>
    </source>
</evidence>
<gene>
    <name evidence="9" type="ORF">CUNI_LOCUS8222</name>
</gene>
<name>A0A8S3Z060_9EUPU</name>
<evidence type="ECO:0000259" key="7">
    <source>
        <dbReference type="Pfam" id="PF00884"/>
    </source>
</evidence>
<dbReference type="PANTHER" id="PTHR43108:SF6">
    <property type="entry name" value="N-SULPHOGLUCOSAMINE SULPHOHYDROLASE"/>
    <property type="match status" value="1"/>
</dbReference>
<feature type="domain" description="N-sulphoglucosamine sulphohydrolase C-terminal" evidence="8">
    <location>
        <begin position="426"/>
        <end position="479"/>
    </location>
</feature>
<dbReference type="CDD" id="cd16027">
    <property type="entry name" value="SGSH"/>
    <property type="match status" value="1"/>
</dbReference>
<evidence type="ECO:0000256" key="2">
    <source>
        <dbReference type="ARBA" id="ARBA00008779"/>
    </source>
</evidence>
<accession>A0A8S3Z060</accession>
<dbReference type="Pfam" id="PF16347">
    <property type="entry name" value="SGSH_C"/>
    <property type="match status" value="1"/>
</dbReference>
<dbReference type="PANTHER" id="PTHR43108">
    <property type="entry name" value="N-ACETYLGLUCOSAMINE-6-SULFATASE FAMILY MEMBER"/>
    <property type="match status" value="1"/>
</dbReference>
<dbReference type="PROSITE" id="PS00523">
    <property type="entry name" value="SULFATASE_1"/>
    <property type="match status" value="1"/>
</dbReference>
<comment type="caution">
    <text evidence="9">The sequence shown here is derived from an EMBL/GenBank/DDBJ whole genome shotgun (WGS) entry which is preliminary data.</text>
</comment>
<dbReference type="GO" id="GO:0006027">
    <property type="term" value="P:glycosaminoglycan catabolic process"/>
    <property type="evidence" value="ECO:0007669"/>
    <property type="project" value="TreeGrafter"/>
</dbReference>
<organism evidence="9 10">
    <name type="scientific">Candidula unifasciata</name>
    <dbReference type="NCBI Taxonomy" id="100452"/>
    <lineage>
        <taxon>Eukaryota</taxon>
        <taxon>Metazoa</taxon>
        <taxon>Spiralia</taxon>
        <taxon>Lophotrochozoa</taxon>
        <taxon>Mollusca</taxon>
        <taxon>Gastropoda</taxon>
        <taxon>Heterobranchia</taxon>
        <taxon>Euthyneura</taxon>
        <taxon>Panpulmonata</taxon>
        <taxon>Eupulmonata</taxon>
        <taxon>Stylommatophora</taxon>
        <taxon>Helicina</taxon>
        <taxon>Helicoidea</taxon>
        <taxon>Geomitridae</taxon>
        <taxon>Candidula</taxon>
    </lineage>
</organism>
<keyword evidence="10" id="KW-1185">Reference proteome</keyword>
<dbReference type="EMBL" id="CAJHNH020001336">
    <property type="protein sequence ID" value="CAG5122664.1"/>
    <property type="molecule type" value="Genomic_DNA"/>
</dbReference>
<dbReference type="AlphaFoldDB" id="A0A8S3Z060"/>
<reference evidence="9" key="1">
    <citation type="submission" date="2021-04" db="EMBL/GenBank/DDBJ databases">
        <authorList>
            <consortium name="Molecular Ecology Group"/>
        </authorList>
    </citation>
    <scope>NUCLEOTIDE SEQUENCE</scope>
</reference>
<evidence type="ECO:0000256" key="6">
    <source>
        <dbReference type="SAM" id="SignalP"/>
    </source>
</evidence>
<keyword evidence="4" id="KW-0378">Hydrolase</keyword>
<dbReference type="InterPro" id="IPR032506">
    <property type="entry name" value="SGSH_C"/>
</dbReference>
<dbReference type="InterPro" id="IPR000917">
    <property type="entry name" value="Sulfatase_N"/>
</dbReference>
<evidence type="ECO:0008006" key="11">
    <source>
        <dbReference type="Google" id="ProtNLM"/>
    </source>
</evidence>
<protein>
    <recommendedName>
        <fullName evidence="11">N-sulfoglucosamine sulfohydrolase</fullName>
    </recommendedName>
</protein>
<dbReference type="Gene3D" id="3.40.720.10">
    <property type="entry name" value="Alkaline Phosphatase, subunit A"/>
    <property type="match status" value="1"/>
</dbReference>
<comment type="cofactor">
    <cofactor evidence="1">
        <name>Ca(2+)</name>
        <dbReference type="ChEBI" id="CHEBI:29108"/>
    </cofactor>
</comment>
<keyword evidence="3 6" id="KW-0732">Signal</keyword>
<dbReference type="Proteomes" id="UP000678393">
    <property type="component" value="Unassembled WGS sequence"/>
</dbReference>
<dbReference type="InterPro" id="IPR017850">
    <property type="entry name" value="Alkaline_phosphatase_core_sf"/>
</dbReference>
<dbReference type="InterPro" id="IPR024607">
    <property type="entry name" value="Sulfatase_CS"/>
</dbReference>
<feature type="domain" description="Sulfatase N-terminal" evidence="7">
    <location>
        <begin position="31"/>
        <end position="336"/>
    </location>
</feature>
<dbReference type="OrthoDB" id="10012954at2759"/>
<proteinExistence type="inferred from homology"/>
<dbReference type="SUPFAM" id="SSF53649">
    <property type="entry name" value="Alkaline phosphatase-like"/>
    <property type="match status" value="1"/>
</dbReference>
<evidence type="ECO:0000256" key="1">
    <source>
        <dbReference type="ARBA" id="ARBA00001913"/>
    </source>
</evidence>
<evidence type="ECO:0000313" key="9">
    <source>
        <dbReference type="EMBL" id="CAG5122664.1"/>
    </source>
</evidence>
<dbReference type="Pfam" id="PF00884">
    <property type="entry name" value="Sulfatase"/>
    <property type="match status" value="1"/>
</dbReference>
<keyword evidence="5" id="KW-0325">Glycoprotein</keyword>
<evidence type="ECO:0000256" key="4">
    <source>
        <dbReference type="ARBA" id="ARBA00022801"/>
    </source>
</evidence>
<feature type="chain" id="PRO_5035715775" description="N-sulfoglucosamine sulfohydrolase" evidence="6">
    <location>
        <begin position="29"/>
        <end position="508"/>
    </location>
</feature>
<comment type="similarity">
    <text evidence="2">Belongs to the sulfatase family.</text>
</comment>